<accession>A0ABT7HPR9</accession>
<evidence type="ECO:0000313" key="5">
    <source>
        <dbReference type="Proteomes" id="UP001173801"/>
    </source>
</evidence>
<dbReference type="EMBL" id="JANURM010000004">
    <property type="protein sequence ID" value="MDL0088825.1"/>
    <property type="molecule type" value="Genomic_DNA"/>
</dbReference>
<dbReference type="Gene3D" id="3.30.70.270">
    <property type="match status" value="1"/>
</dbReference>
<sequence>MITDKLKSKKTNAIFIASIVTIFIFITLNSLVFYYKYINATTFSVKDYDQRIDMRLHIVMDELVKSGYDIDVFKEKTAQINIINSLYLFKKDAKNELDLIYTNDRQQSLGKDSIFSRYGCSGLRNHSFVSKYYDREILPENKVKVCLFYGVGDYVIGIRQFLPHTITNIKDPEFKEWFIKNMVPTFFLSSIGCALFIVFVIWGLNRYFDLRAEYIKNKVSLKRNLRYVKNQLYVDPMTKLANKSKLMDYLSEIKDPKVIIIDIDDFGRMNDYYGKEVCDNILICMANLIKEFANEVSMKAFCIGADQFVLAENEEMDMSRYEEIAEAITGRFKGRVIEVKDPKTEKMLEIEVHTTIGFALETEDTLMKATTALKMAKQNKKDYAAYFKNLTQKGEYAEQIERSNMIRQAMVSKNIVPFYQPIFNANGEILKYESLVRIVSSDEIFSPHIFLDTSKRIKRYAELQKMVISQNINRLEENEKLILSINLSGRDMLDGDVSSWLLELLNKHRVADRIVFELVEDENLDSVERVENFIAKVKNMGAKIAIDDFGSGYSNFAYILKMRPDYIKIDGSLIKNIDINHDSYMITRAIVSFARDLGIKTIAEFVHSKDIFDICKELGVDEFQGFYLGVPTGNIQ</sequence>
<dbReference type="SUPFAM" id="SSF141868">
    <property type="entry name" value="EAL domain-like"/>
    <property type="match status" value="1"/>
</dbReference>
<proteinExistence type="predicted"/>
<comment type="caution">
    <text evidence="4">The sequence shown here is derived from an EMBL/GenBank/DDBJ whole genome shotgun (WGS) entry which is preliminary data.</text>
</comment>
<keyword evidence="1" id="KW-0472">Membrane</keyword>
<dbReference type="PROSITE" id="PS50887">
    <property type="entry name" value="GGDEF"/>
    <property type="match status" value="1"/>
</dbReference>
<dbReference type="InterPro" id="IPR050706">
    <property type="entry name" value="Cyclic-di-GMP_PDE-like"/>
</dbReference>
<dbReference type="PANTHER" id="PTHR33121">
    <property type="entry name" value="CYCLIC DI-GMP PHOSPHODIESTERASE PDEF"/>
    <property type="match status" value="1"/>
</dbReference>
<feature type="domain" description="GGDEF" evidence="3">
    <location>
        <begin position="254"/>
        <end position="389"/>
    </location>
</feature>
<name>A0ABT7HPR9_9BACT</name>
<evidence type="ECO:0000259" key="2">
    <source>
        <dbReference type="PROSITE" id="PS50883"/>
    </source>
</evidence>
<feature type="transmembrane region" description="Helical" evidence="1">
    <location>
        <begin position="186"/>
        <end position="208"/>
    </location>
</feature>
<reference evidence="4" key="1">
    <citation type="submission" date="2022-08" db="EMBL/GenBank/DDBJ databases">
        <authorList>
            <person name="Wang H."/>
        </authorList>
    </citation>
    <scope>NUCLEOTIDE SEQUENCE</scope>
    <source>
        <strain evidence="4">PS10</strain>
    </source>
</reference>
<evidence type="ECO:0000259" key="3">
    <source>
        <dbReference type="PROSITE" id="PS50887"/>
    </source>
</evidence>
<evidence type="ECO:0000313" key="4">
    <source>
        <dbReference type="EMBL" id="MDL0088825.1"/>
    </source>
</evidence>
<dbReference type="RefSeq" id="WP_284937482.1">
    <property type="nucleotide sequence ID" value="NZ_JANURM010000004.1"/>
</dbReference>
<dbReference type="Gene3D" id="3.20.20.450">
    <property type="entry name" value="EAL domain"/>
    <property type="match status" value="1"/>
</dbReference>
<dbReference type="SMART" id="SM00052">
    <property type="entry name" value="EAL"/>
    <property type="match status" value="1"/>
</dbReference>
<dbReference type="NCBIfam" id="TIGR00254">
    <property type="entry name" value="GGDEF"/>
    <property type="match status" value="1"/>
</dbReference>
<dbReference type="SUPFAM" id="SSF55073">
    <property type="entry name" value="Nucleotide cyclase"/>
    <property type="match status" value="1"/>
</dbReference>
<dbReference type="PANTHER" id="PTHR33121:SF71">
    <property type="entry name" value="OXYGEN SENSOR PROTEIN DOSP"/>
    <property type="match status" value="1"/>
</dbReference>
<dbReference type="SMART" id="SM00267">
    <property type="entry name" value="GGDEF"/>
    <property type="match status" value="1"/>
</dbReference>
<dbReference type="InterPro" id="IPR035919">
    <property type="entry name" value="EAL_sf"/>
</dbReference>
<protein>
    <submittedName>
        <fullName evidence="4">EAL domain-containing protein</fullName>
    </submittedName>
</protein>
<organism evidence="4 5">
    <name type="scientific">Campylobacter gastrosuis</name>
    <dbReference type="NCBI Taxonomy" id="2974576"/>
    <lineage>
        <taxon>Bacteria</taxon>
        <taxon>Pseudomonadati</taxon>
        <taxon>Campylobacterota</taxon>
        <taxon>Epsilonproteobacteria</taxon>
        <taxon>Campylobacterales</taxon>
        <taxon>Campylobacteraceae</taxon>
        <taxon>Campylobacter</taxon>
    </lineage>
</organism>
<keyword evidence="5" id="KW-1185">Reference proteome</keyword>
<dbReference type="PROSITE" id="PS50883">
    <property type="entry name" value="EAL"/>
    <property type="match status" value="1"/>
</dbReference>
<reference evidence="4" key="2">
    <citation type="journal article" date="2023" name="Microorganisms">
        <title>Isolation and Genomic Characteristics of Cat-Borne Campylobacter felis sp. nov. and Sheep-Borne Campylobacter ovis sp. nov.</title>
        <authorList>
            <person name="Wang H."/>
            <person name="Li Y."/>
            <person name="Gu Y."/>
            <person name="Zhou G."/>
            <person name="Chen X."/>
            <person name="Zhang X."/>
            <person name="Shao Z."/>
            <person name="Zhang J."/>
            <person name="Zhang M."/>
        </authorList>
    </citation>
    <scope>NUCLEOTIDE SEQUENCE</scope>
    <source>
        <strain evidence="4">PS10</strain>
    </source>
</reference>
<dbReference type="InterPro" id="IPR043128">
    <property type="entry name" value="Rev_trsase/Diguanyl_cyclase"/>
</dbReference>
<feature type="transmembrane region" description="Helical" evidence="1">
    <location>
        <begin position="12"/>
        <end position="35"/>
    </location>
</feature>
<keyword evidence="1" id="KW-1133">Transmembrane helix</keyword>
<gene>
    <name evidence="4" type="ORF">NYG85_05500</name>
</gene>
<evidence type="ECO:0000256" key="1">
    <source>
        <dbReference type="SAM" id="Phobius"/>
    </source>
</evidence>
<dbReference type="InterPro" id="IPR000160">
    <property type="entry name" value="GGDEF_dom"/>
</dbReference>
<dbReference type="InterPro" id="IPR029787">
    <property type="entry name" value="Nucleotide_cyclase"/>
</dbReference>
<feature type="domain" description="EAL" evidence="2">
    <location>
        <begin position="399"/>
        <end position="636"/>
    </location>
</feature>
<dbReference type="Pfam" id="PF00990">
    <property type="entry name" value="GGDEF"/>
    <property type="match status" value="1"/>
</dbReference>
<keyword evidence="1" id="KW-0812">Transmembrane</keyword>
<dbReference type="CDD" id="cd01948">
    <property type="entry name" value="EAL"/>
    <property type="match status" value="1"/>
</dbReference>
<dbReference type="Pfam" id="PF00563">
    <property type="entry name" value="EAL"/>
    <property type="match status" value="1"/>
</dbReference>
<dbReference type="InterPro" id="IPR001633">
    <property type="entry name" value="EAL_dom"/>
</dbReference>
<dbReference type="Proteomes" id="UP001173801">
    <property type="component" value="Unassembled WGS sequence"/>
</dbReference>